<feature type="compositionally biased region" description="Basic residues" evidence="5">
    <location>
        <begin position="1"/>
        <end position="14"/>
    </location>
</feature>
<feature type="compositionally biased region" description="Polar residues" evidence="5">
    <location>
        <begin position="180"/>
        <end position="191"/>
    </location>
</feature>
<dbReference type="Pfam" id="PF15341">
    <property type="entry name" value="SLX9"/>
    <property type="match status" value="1"/>
</dbReference>
<evidence type="ECO:0000313" key="7">
    <source>
        <dbReference type="Proteomes" id="UP000521872"/>
    </source>
</evidence>
<feature type="region of interest" description="Disordered" evidence="5">
    <location>
        <begin position="1"/>
        <end position="31"/>
    </location>
</feature>
<keyword evidence="4" id="KW-0539">Nucleus</keyword>
<feature type="compositionally biased region" description="Polar residues" evidence="5">
    <location>
        <begin position="18"/>
        <end position="28"/>
    </location>
</feature>
<dbReference type="GO" id="GO:0000462">
    <property type="term" value="P:maturation of SSU-rRNA from tricistronic rRNA transcript (SSU-rRNA, 5.8S rRNA, LSU-rRNA)"/>
    <property type="evidence" value="ECO:0007669"/>
    <property type="project" value="InterPro"/>
</dbReference>
<dbReference type="Proteomes" id="UP000521872">
    <property type="component" value="Unassembled WGS sequence"/>
</dbReference>
<feature type="compositionally biased region" description="Basic residues" evidence="5">
    <location>
        <begin position="89"/>
        <end position="98"/>
    </location>
</feature>
<dbReference type="EMBL" id="JAACJL010000001">
    <property type="protein sequence ID" value="KAF4623633.1"/>
    <property type="molecule type" value="Genomic_DNA"/>
</dbReference>
<evidence type="ECO:0000256" key="1">
    <source>
        <dbReference type="ARBA" id="ARBA00004604"/>
    </source>
</evidence>
<keyword evidence="7" id="KW-1185">Reference proteome</keyword>
<feature type="region of interest" description="Disordered" evidence="5">
    <location>
        <begin position="47"/>
        <end position="205"/>
    </location>
</feature>
<protein>
    <recommendedName>
        <fullName evidence="3">Ribosome biogenesis protein SLX9</fullName>
    </recommendedName>
</protein>
<dbReference type="GO" id="GO:0030688">
    <property type="term" value="C:preribosome, small subunit precursor"/>
    <property type="evidence" value="ECO:0007669"/>
    <property type="project" value="InterPro"/>
</dbReference>
<reference evidence="6 7" key="1">
    <citation type="submission" date="2019-12" db="EMBL/GenBank/DDBJ databases">
        <authorList>
            <person name="Floudas D."/>
            <person name="Bentzer J."/>
            <person name="Ahren D."/>
            <person name="Johansson T."/>
            <person name="Persson P."/>
            <person name="Tunlid A."/>
        </authorList>
    </citation>
    <scope>NUCLEOTIDE SEQUENCE [LARGE SCALE GENOMIC DNA]</scope>
    <source>
        <strain evidence="6 7">CBS 102.39</strain>
    </source>
</reference>
<accession>A0A8H4R672</accession>
<comment type="subcellular location">
    <subcellularLocation>
        <location evidence="1">Nucleus</location>
        <location evidence="1">Nucleolus</location>
    </subcellularLocation>
</comment>
<feature type="compositionally biased region" description="Basic and acidic residues" evidence="5">
    <location>
        <begin position="63"/>
        <end position="75"/>
    </location>
</feature>
<evidence type="ECO:0000256" key="2">
    <source>
        <dbReference type="ARBA" id="ARBA00011022"/>
    </source>
</evidence>
<comment type="caution">
    <text evidence="6">The sequence shown here is derived from an EMBL/GenBank/DDBJ whole genome shotgun (WGS) entry which is preliminary data.</text>
</comment>
<comment type="similarity">
    <text evidence="2">Belongs to the SLX9 family.</text>
</comment>
<dbReference type="GO" id="GO:0030686">
    <property type="term" value="C:90S preribosome"/>
    <property type="evidence" value="ECO:0007669"/>
    <property type="project" value="InterPro"/>
</dbReference>
<evidence type="ECO:0000256" key="4">
    <source>
        <dbReference type="ARBA" id="ARBA00023242"/>
    </source>
</evidence>
<dbReference type="GO" id="GO:0005730">
    <property type="term" value="C:nucleolus"/>
    <property type="evidence" value="ECO:0007669"/>
    <property type="project" value="UniProtKB-SubCell"/>
</dbReference>
<sequence length="205" mass="22890">MPKASRIRQKKHHDSVKLSKTSDLNADNLSLPALPLPDIEAAVHVVNQQGTEEEVPKLHAQPTKKEKQIEKREAFLQKLKPSIKETSKSHQRRLKRKAKEQLSGGLDDLQSAIASLEKEDMSDDDEKTDAADAPSHGNSSNSKPKPGMIGKSKSAPLSKAQRKRALELERLRHPLILTNPEFSSNPFQTIRTHAKNTLLPQKVEK</sequence>
<organism evidence="6 7">
    <name type="scientific">Agrocybe pediades</name>
    <dbReference type="NCBI Taxonomy" id="84607"/>
    <lineage>
        <taxon>Eukaryota</taxon>
        <taxon>Fungi</taxon>
        <taxon>Dikarya</taxon>
        <taxon>Basidiomycota</taxon>
        <taxon>Agaricomycotina</taxon>
        <taxon>Agaricomycetes</taxon>
        <taxon>Agaricomycetidae</taxon>
        <taxon>Agaricales</taxon>
        <taxon>Agaricineae</taxon>
        <taxon>Strophariaceae</taxon>
        <taxon>Agrocybe</taxon>
    </lineage>
</organism>
<name>A0A8H4R672_9AGAR</name>
<gene>
    <name evidence="6" type="ORF">D9613_001905</name>
</gene>
<dbReference type="InterPro" id="IPR028160">
    <property type="entry name" value="Slx9-like"/>
</dbReference>
<dbReference type="AlphaFoldDB" id="A0A8H4R672"/>
<evidence type="ECO:0000256" key="5">
    <source>
        <dbReference type="SAM" id="MobiDB-lite"/>
    </source>
</evidence>
<evidence type="ECO:0000313" key="6">
    <source>
        <dbReference type="EMBL" id="KAF4623633.1"/>
    </source>
</evidence>
<proteinExistence type="inferred from homology"/>
<evidence type="ECO:0000256" key="3">
    <source>
        <dbReference type="ARBA" id="ARBA00021321"/>
    </source>
</evidence>